<accession>A0A3D3RCJ2</accession>
<evidence type="ECO:0000313" key="3">
    <source>
        <dbReference type="EMBL" id="HCO25802.1"/>
    </source>
</evidence>
<feature type="chain" id="PRO_5017835054" evidence="1">
    <location>
        <begin position="28"/>
        <end position="249"/>
    </location>
</feature>
<gene>
    <name evidence="3" type="ORF">DIT97_23295</name>
</gene>
<sequence>MNPLSYLKQSLYSLLVFSLLGNSAGFAGDKKEAEKLNQPPEGFIALFNGKDLSGWIGMNYHQVKGKSPMAVKNMSEADREALLKKNWEDVLEHWSVEDGELVNDGHGVYLTTAEDYGDFELLLDYKTVAKADSGIYLRGVPQVQIWDTTKEGGKWDRKANLGSGGLYNNKGEGKYPLVHADKPFGEWNHFRIIMKGEKVTVYMNGKLVVDNKKMDNYYEKDKPIYESGPIQLQTHGGEIRFKNVFLKKL</sequence>
<keyword evidence="1" id="KW-0732">Signal</keyword>
<evidence type="ECO:0000256" key="1">
    <source>
        <dbReference type="SAM" id="SignalP"/>
    </source>
</evidence>
<dbReference type="Pfam" id="PF06439">
    <property type="entry name" value="3keto-disac_hyd"/>
    <property type="match status" value="1"/>
</dbReference>
<evidence type="ECO:0000259" key="2">
    <source>
        <dbReference type="Pfam" id="PF06439"/>
    </source>
</evidence>
<dbReference type="AlphaFoldDB" id="A0A3D3RCJ2"/>
<comment type="caution">
    <text evidence="3">The sequence shown here is derived from an EMBL/GenBank/DDBJ whole genome shotgun (WGS) entry which is preliminary data.</text>
</comment>
<name>A0A3D3RCJ2_9PLAN</name>
<dbReference type="SUPFAM" id="SSF49899">
    <property type="entry name" value="Concanavalin A-like lectins/glucanases"/>
    <property type="match status" value="1"/>
</dbReference>
<protein>
    <submittedName>
        <fullName evidence="3">DUF1080 domain-containing protein</fullName>
    </submittedName>
</protein>
<dbReference type="Gene3D" id="2.60.120.560">
    <property type="entry name" value="Exo-inulinase, domain 1"/>
    <property type="match status" value="1"/>
</dbReference>
<dbReference type="InterPro" id="IPR013320">
    <property type="entry name" value="ConA-like_dom_sf"/>
</dbReference>
<dbReference type="Proteomes" id="UP000263642">
    <property type="component" value="Unassembled WGS sequence"/>
</dbReference>
<dbReference type="InterPro" id="IPR010496">
    <property type="entry name" value="AL/BT2_dom"/>
</dbReference>
<feature type="signal peptide" evidence="1">
    <location>
        <begin position="1"/>
        <end position="27"/>
    </location>
</feature>
<reference evidence="3 4" key="1">
    <citation type="journal article" date="2018" name="Nat. Biotechnol.">
        <title>A standardized bacterial taxonomy based on genome phylogeny substantially revises the tree of life.</title>
        <authorList>
            <person name="Parks D.H."/>
            <person name="Chuvochina M."/>
            <person name="Waite D.W."/>
            <person name="Rinke C."/>
            <person name="Skarshewski A."/>
            <person name="Chaumeil P.A."/>
            <person name="Hugenholtz P."/>
        </authorList>
    </citation>
    <scope>NUCLEOTIDE SEQUENCE [LARGE SCALE GENOMIC DNA]</scope>
    <source>
        <strain evidence="3">UBA9375</strain>
    </source>
</reference>
<feature type="domain" description="3-keto-alpha-glucoside-1,2-lyase/3-keto-2-hydroxy-glucal hydratase" evidence="2">
    <location>
        <begin position="42"/>
        <end position="247"/>
    </location>
</feature>
<dbReference type="GO" id="GO:0016787">
    <property type="term" value="F:hydrolase activity"/>
    <property type="evidence" value="ECO:0007669"/>
    <property type="project" value="InterPro"/>
</dbReference>
<proteinExistence type="predicted"/>
<organism evidence="3 4">
    <name type="scientific">Gimesia maris</name>
    <dbReference type="NCBI Taxonomy" id="122"/>
    <lineage>
        <taxon>Bacteria</taxon>
        <taxon>Pseudomonadati</taxon>
        <taxon>Planctomycetota</taxon>
        <taxon>Planctomycetia</taxon>
        <taxon>Planctomycetales</taxon>
        <taxon>Planctomycetaceae</taxon>
        <taxon>Gimesia</taxon>
    </lineage>
</organism>
<evidence type="ECO:0000313" key="4">
    <source>
        <dbReference type="Proteomes" id="UP000263642"/>
    </source>
</evidence>
<dbReference type="EMBL" id="DQAY01000139">
    <property type="protein sequence ID" value="HCO25802.1"/>
    <property type="molecule type" value="Genomic_DNA"/>
</dbReference>